<dbReference type="STRING" id="1121955.SAMN02745146_3315"/>
<feature type="signal peptide" evidence="1">
    <location>
        <begin position="1"/>
        <end position="20"/>
    </location>
</feature>
<protein>
    <submittedName>
        <fullName evidence="2">Por secretion system C-terminal sorting domain-containing protein</fullName>
    </submittedName>
</protein>
<dbReference type="InterPro" id="IPR026444">
    <property type="entry name" value="Secre_tail"/>
</dbReference>
<feature type="chain" id="PRO_5012500295" evidence="1">
    <location>
        <begin position="21"/>
        <end position="553"/>
    </location>
</feature>
<evidence type="ECO:0000256" key="1">
    <source>
        <dbReference type="SAM" id="SignalP"/>
    </source>
</evidence>
<dbReference type="NCBIfam" id="TIGR04183">
    <property type="entry name" value="Por_Secre_tail"/>
    <property type="match status" value="1"/>
</dbReference>
<evidence type="ECO:0000313" key="3">
    <source>
        <dbReference type="Proteomes" id="UP000184418"/>
    </source>
</evidence>
<dbReference type="InterPro" id="IPR010620">
    <property type="entry name" value="SBBP_repeat"/>
</dbReference>
<dbReference type="PANTHER" id="PTHR35580:SF1">
    <property type="entry name" value="PHYTASE-LIKE DOMAIN-CONTAINING PROTEIN"/>
    <property type="match status" value="1"/>
</dbReference>
<dbReference type="PANTHER" id="PTHR35580">
    <property type="entry name" value="CELL SURFACE GLYCOPROTEIN (S-LAYER PROTEIN)-LIKE PROTEIN"/>
    <property type="match status" value="1"/>
</dbReference>
<reference evidence="2 3" key="1">
    <citation type="submission" date="2016-11" db="EMBL/GenBank/DDBJ databases">
        <authorList>
            <person name="Jaros S."/>
            <person name="Januszkiewicz K."/>
            <person name="Wedrychowicz H."/>
        </authorList>
    </citation>
    <scope>NUCLEOTIDE SEQUENCE [LARGE SCALE GENOMIC DNA]</scope>
    <source>
        <strain evidence="2 3">DSM 21074</strain>
    </source>
</reference>
<keyword evidence="1" id="KW-0732">Signal</keyword>
<proteinExistence type="predicted"/>
<sequence>MKNLLLTLCCVFGATLPGLGQIGWAAARALREVAVTSVVADPGSRDTFVTGSFSSQISFTSPYPSGNVALVPAGRTDVFLARLDSVGNLRWARQVGGSGATAHGASITVDNRGGLYVVGSCTGTLTVNTGPTSVVASPIFAAVLVLRCRATNGTTVWSRSVGSSGDYSTGETIAMRPGGSVFYIGGRLGGGTMSFAPLSVLAERRSGYVAAYTTAGAALWVRLCDNDGGLWGSSVQELAVDGSGCYATGFFSTAMELGGLSLPNSATISQTFVARLDPGSGAAVWLKASKAAVVGSLFSHVSRGSGLAVRGGACYVGGTFKGMELFGSYGLTAGPNLTGYLARYNAATGDVLWIKPLGFTSLAFGYTNTFVKVAANGARVVAAWGAEAPVRYSLLASHAPNGTYQWSVTSGGAGNSGASDVALRPDDAAAYWTGNFQLGSTFGPFVLVGPSSPASGFWVSVKPVVSGKLLPGMPAERISLYPNPAVDELRIGGLEQVTGPLKLTVYTALGKPVLTRMLDTAGLTLEVRDWQRGTYWVTLEGEFIHERHLVQVR</sequence>
<dbReference type="Proteomes" id="UP000184418">
    <property type="component" value="Unassembled WGS sequence"/>
</dbReference>
<keyword evidence="3" id="KW-1185">Reference proteome</keyword>
<dbReference type="AlphaFoldDB" id="A0A1M6JYE4"/>
<dbReference type="Pfam" id="PF06739">
    <property type="entry name" value="SBBP"/>
    <property type="match status" value="1"/>
</dbReference>
<dbReference type="EMBL" id="FQYN01000007">
    <property type="protein sequence ID" value="SHJ51661.1"/>
    <property type="molecule type" value="Genomic_DNA"/>
</dbReference>
<evidence type="ECO:0000313" key="2">
    <source>
        <dbReference type="EMBL" id="SHJ51661.1"/>
    </source>
</evidence>
<organism evidence="2 3">
    <name type="scientific">Hymenobacter daecheongensis DSM 21074</name>
    <dbReference type="NCBI Taxonomy" id="1121955"/>
    <lineage>
        <taxon>Bacteria</taxon>
        <taxon>Pseudomonadati</taxon>
        <taxon>Bacteroidota</taxon>
        <taxon>Cytophagia</taxon>
        <taxon>Cytophagales</taxon>
        <taxon>Hymenobacteraceae</taxon>
        <taxon>Hymenobacter</taxon>
    </lineage>
</organism>
<dbReference type="InterPro" id="IPR052918">
    <property type="entry name" value="Motility_Chemotaxis_Reg"/>
</dbReference>
<accession>A0A1M6JYE4</accession>
<gene>
    <name evidence="2" type="ORF">SAMN02745146_3315</name>
</gene>
<name>A0A1M6JYE4_9BACT</name>